<evidence type="ECO:0000313" key="1">
    <source>
        <dbReference type="EMBL" id="KAJ1201447.1"/>
    </source>
</evidence>
<sequence>MAQATGEWAPAFTTEELEKRVDGVLPQYAHLYGPPDKQVQYSPLSSAPAFVLLVQEQEYYRWEYVKFRFHAVLAPRGVY</sequence>
<comment type="caution">
    <text evidence="1">The sequence shown here is derived from an EMBL/GenBank/DDBJ whole genome shotgun (WGS) entry which is preliminary data.</text>
</comment>
<gene>
    <name evidence="1" type="ORF">NDU88_005256</name>
</gene>
<dbReference type="AlphaFoldDB" id="A0AAV7VKZ7"/>
<dbReference type="EMBL" id="JANPWB010000003">
    <property type="protein sequence ID" value="KAJ1201447.1"/>
    <property type="molecule type" value="Genomic_DNA"/>
</dbReference>
<name>A0AAV7VKZ7_PLEWA</name>
<accession>A0AAV7VKZ7</accession>
<protein>
    <submittedName>
        <fullName evidence="1">Uncharacterized protein</fullName>
    </submittedName>
</protein>
<dbReference type="Proteomes" id="UP001066276">
    <property type="component" value="Chromosome 2_1"/>
</dbReference>
<organism evidence="1 2">
    <name type="scientific">Pleurodeles waltl</name>
    <name type="common">Iberian ribbed newt</name>
    <dbReference type="NCBI Taxonomy" id="8319"/>
    <lineage>
        <taxon>Eukaryota</taxon>
        <taxon>Metazoa</taxon>
        <taxon>Chordata</taxon>
        <taxon>Craniata</taxon>
        <taxon>Vertebrata</taxon>
        <taxon>Euteleostomi</taxon>
        <taxon>Amphibia</taxon>
        <taxon>Batrachia</taxon>
        <taxon>Caudata</taxon>
        <taxon>Salamandroidea</taxon>
        <taxon>Salamandridae</taxon>
        <taxon>Pleurodelinae</taxon>
        <taxon>Pleurodeles</taxon>
    </lineage>
</organism>
<proteinExistence type="predicted"/>
<reference evidence="1" key="1">
    <citation type="journal article" date="2022" name="bioRxiv">
        <title>Sequencing and chromosome-scale assembly of the giantPleurodeles waltlgenome.</title>
        <authorList>
            <person name="Brown T."/>
            <person name="Elewa A."/>
            <person name="Iarovenko S."/>
            <person name="Subramanian E."/>
            <person name="Araus A.J."/>
            <person name="Petzold A."/>
            <person name="Susuki M."/>
            <person name="Suzuki K.-i.T."/>
            <person name="Hayashi T."/>
            <person name="Toyoda A."/>
            <person name="Oliveira C."/>
            <person name="Osipova E."/>
            <person name="Leigh N.D."/>
            <person name="Simon A."/>
            <person name="Yun M.H."/>
        </authorList>
    </citation>
    <scope>NUCLEOTIDE SEQUENCE</scope>
    <source>
        <strain evidence="1">20211129_DDA</strain>
        <tissue evidence="1">Liver</tissue>
    </source>
</reference>
<evidence type="ECO:0000313" key="2">
    <source>
        <dbReference type="Proteomes" id="UP001066276"/>
    </source>
</evidence>
<keyword evidence="2" id="KW-1185">Reference proteome</keyword>